<dbReference type="AlphaFoldDB" id="A0A9X4RM76"/>
<organism evidence="13 14">
    <name type="scientific">Thiovibrio frasassiensis</name>
    <dbReference type="NCBI Taxonomy" id="2984131"/>
    <lineage>
        <taxon>Bacteria</taxon>
        <taxon>Pseudomonadati</taxon>
        <taxon>Thermodesulfobacteriota</taxon>
        <taxon>Desulfobulbia</taxon>
        <taxon>Desulfobulbales</taxon>
        <taxon>Thiovibrionaceae</taxon>
        <taxon>Thiovibrio</taxon>
    </lineage>
</organism>
<dbReference type="NCBIfam" id="TIGR02141">
    <property type="entry name" value="modB_ABC"/>
    <property type="match status" value="1"/>
</dbReference>
<dbReference type="PROSITE" id="PS50928">
    <property type="entry name" value="ABC_TM1"/>
    <property type="match status" value="1"/>
</dbReference>
<dbReference type="SUPFAM" id="SSF161098">
    <property type="entry name" value="MetI-like"/>
    <property type="match status" value="1"/>
</dbReference>
<keyword evidence="4 10" id="KW-0813">Transport</keyword>
<gene>
    <name evidence="13" type="primary">modB</name>
    <name evidence="13" type="ORF">OLX77_06960</name>
</gene>
<keyword evidence="9 10" id="KW-0472">Membrane</keyword>
<evidence type="ECO:0000256" key="10">
    <source>
        <dbReference type="RuleBase" id="RU363032"/>
    </source>
</evidence>
<evidence type="ECO:0000313" key="14">
    <source>
        <dbReference type="Proteomes" id="UP001154240"/>
    </source>
</evidence>
<accession>A0A9X4RM76</accession>
<evidence type="ECO:0000259" key="12">
    <source>
        <dbReference type="PROSITE" id="PS50928"/>
    </source>
</evidence>
<reference evidence="13" key="1">
    <citation type="journal article" date="2022" name="bioRxiv">
        <title>Thiovibrio frasassiensisgen. nov., sp. nov., an autotrophic, elemental sulfur disproportionating bacterium isolated from sulfidic karst sediment, and proposal of Thiovibrionaceae fam. nov.</title>
        <authorList>
            <person name="Aronson H."/>
            <person name="Thomas C."/>
            <person name="Bhattacharyya M."/>
            <person name="Eckstein S."/>
            <person name="Jensen S."/>
            <person name="Barco R."/>
            <person name="Macalady J."/>
            <person name="Amend J."/>
        </authorList>
    </citation>
    <scope>NUCLEOTIDE SEQUENCE</scope>
    <source>
        <strain evidence="13">RS19-109</strain>
    </source>
</reference>
<dbReference type="PANTHER" id="PTHR30183:SF3">
    <property type="entry name" value="MOLYBDENUM TRANSPORT SYSTEM PERMEASE PROTEIN MODB"/>
    <property type="match status" value="1"/>
</dbReference>
<dbReference type="GO" id="GO:0005886">
    <property type="term" value="C:plasma membrane"/>
    <property type="evidence" value="ECO:0007669"/>
    <property type="project" value="UniProtKB-SubCell"/>
</dbReference>
<protein>
    <recommendedName>
        <fullName evidence="11">Molybdenum transport system permease</fullName>
    </recommendedName>
</protein>
<dbReference type="CDD" id="cd06261">
    <property type="entry name" value="TM_PBP2"/>
    <property type="match status" value="1"/>
</dbReference>
<evidence type="ECO:0000256" key="9">
    <source>
        <dbReference type="ARBA" id="ARBA00023136"/>
    </source>
</evidence>
<sequence length="222" mass="23966">MPDLTPLWLTLRVATFATAIAFVFGVAFAWLTARFSFWGRDFLDAILTLPLVMPPTVLGYYLIVVWGRNGWLGSWLNAHFGISLMFTWQGAVLAATVVSFPLLFKSARAAFEGVSTEYEQAARILGDTELRVFFRITLPLAARGLLAGTMLAFARGMGDFGATLMVAGNIEGKTQTASMAVFDAVQAGDYTLANTLVVIMSVVCVAILVTINKLAGRGRGGR</sequence>
<feature type="transmembrane region" description="Helical" evidence="10">
    <location>
        <begin position="192"/>
        <end position="212"/>
    </location>
</feature>
<keyword evidence="7 10" id="KW-0812">Transmembrane</keyword>
<dbReference type="InterPro" id="IPR035906">
    <property type="entry name" value="MetI-like_sf"/>
</dbReference>
<keyword evidence="8 10" id="KW-1133">Transmembrane helix</keyword>
<dbReference type="Gene3D" id="1.10.3720.10">
    <property type="entry name" value="MetI-like"/>
    <property type="match status" value="1"/>
</dbReference>
<feature type="transmembrane region" description="Helical" evidence="10">
    <location>
        <begin position="132"/>
        <end position="154"/>
    </location>
</feature>
<dbReference type="GO" id="GO:0015098">
    <property type="term" value="F:molybdate ion transmembrane transporter activity"/>
    <property type="evidence" value="ECO:0007669"/>
    <property type="project" value="UniProtKB-UniRule"/>
</dbReference>
<keyword evidence="6 11" id="KW-0500">Molybdenum</keyword>
<dbReference type="InterPro" id="IPR000515">
    <property type="entry name" value="MetI-like"/>
</dbReference>
<evidence type="ECO:0000256" key="6">
    <source>
        <dbReference type="ARBA" id="ARBA00022505"/>
    </source>
</evidence>
<evidence type="ECO:0000256" key="2">
    <source>
        <dbReference type="ARBA" id="ARBA00004651"/>
    </source>
</evidence>
<comment type="function">
    <text evidence="1 11">Part of the binding-protein-dependent transport system for molybdenum; probably responsible for the translocation of the substrate across the membrane.</text>
</comment>
<evidence type="ECO:0000256" key="3">
    <source>
        <dbReference type="ARBA" id="ARBA00007069"/>
    </source>
</evidence>
<comment type="similarity">
    <text evidence="3 11">Belongs to the binding-protein-dependent transport system permease family. CysTW subfamily.</text>
</comment>
<dbReference type="Proteomes" id="UP001154240">
    <property type="component" value="Unassembled WGS sequence"/>
</dbReference>
<evidence type="ECO:0000256" key="11">
    <source>
        <dbReference type="RuleBase" id="RU365097"/>
    </source>
</evidence>
<dbReference type="InterPro" id="IPR011867">
    <property type="entry name" value="ModB_ABC"/>
</dbReference>
<dbReference type="Pfam" id="PF00528">
    <property type="entry name" value="BPD_transp_1"/>
    <property type="match status" value="1"/>
</dbReference>
<evidence type="ECO:0000313" key="13">
    <source>
        <dbReference type="EMBL" id="MDG4475898.1"/>
    </source>
</evidence>
<comment type="subcellular location">
    <subcellularLocation>
        <location evidence="2 10">Cell membrane</location>
        <topology evidence="2 10">Multi-pass membrane protein</topology>
    </subcellularLocation>
</comment>
<evidence type="ECO:0000256" key="1">
    <source>
        <dbReference type="ARBA" id="ARBA00002949"/>
    </source>
</evidence>
<evidence type="ECO:0000256" key="4">
    <source>
        <dbReference type="ARBA" id="ARBA00022448"/>
    </source>
</evidence>
<feature type="transmembrane region" description="Helical" evidence="10">
    <location>
        <begin position="86"/>
        <end position="104"/>
    </location>
</feature>
<reference evidence="13" key="2">
    <citation type="submission" date="2022-10" db="EMBL/GenBank/DDBJ databases">
        <authorList>
            <person name="Aronson H.S."/>
        </authorList>
    </citation>
    <scope>NUCLEOTIDE SEQUENCE</scope>
    <source>
        <strain evidence="13">RS19-109</strain>
    </source>
</reference>
<feature type="domain" description="ABC transmembrane type-1" evidence="12">
    <location>
        <begin position="7"/>
        <end position="209"/>
    </location>
</feature>
<dbReference type="RefSeq" id="WP_307632872.1">
    <property type="nucleotide sequence ID" value="NZ_JAPHEH010000001.1"/>
</dbReference>
<dbReference type="EMBL" id="JAPHEH010000001">
    <property type="protein sequence ID" value="MDG4475898.1"/>
    <property type="molecule type" value="Genomic_DNA"/>
</dbReference>
<dbReference type="PANTHER" id="PTHR30183">
    <property type="entry name" value="MOLYBDENUM TRANSPORT SYSTEM PERMEASE PROTEIN MODB"/>
    <property type="match status" value="1"/>
</dbReference>
<keyword evidence="14" id="KW-1185">Reference proteome</keyword>
<evidence type="ECO:0000256" key="7">
    <source>
        <dbReference type="ARBA" id="ARBA00022692"/>
    </source>
</evidence>
<feature type="transmembrane region" description="Helical" evidence="10">
    <location>
        <begin position="12"/>
        <end position="33"/>
    </location>
</feature>
<evidence type="ECO:0000256" key="8">
    <source>
        <dbReference type="ARBA" id="ARBA00022989"/>
    </source>
</evidence>
<evidence type="ECO:0000256" key="5">
    <source>
        <dbReference type="ARBA" id="ARBA00022475"/>
    </source>
</evidence>
<keyword evidence="5 11" id="KW-1003">Cell membrane</keyword>
<name>A0A9X4RM76_9BACT</name>
<proteinExistence type="inferred from homology"/>
<feature type="transmembrane region" description="Helical" evidence="10">
    <location>
        <begin position="45"/>
        <end position="66"/>
    </location>
</feature>
<comment type="caution">
    <text evidence="13">The sequence shown here is derived from an EMBL/GenBank/DDBJ whole genome shotgun (WGS) entry which is preliminary data.</text>
</comment>